<comment type="caution">
    <text evidence="2">The sequence shown here is derived from an EMBL/GenBank/DDBJ whole genome shotgun (WGS) entry which is preliminary data.</text>
</comment>
<dbReference type="PANTHER" id="PTHR33747">
    <property type="entry name" value="UPF0225 PROTEIN SCO1677"/>
    <property type="match status" value="1"/>
</dbReference>
<dbReference type="SUPFAM" id="SSF103642">
    <property type="entry name" value="Sec-C motif"/>
    <property type="match status" value="1"/>
</dbReference>
<proteinExistence type="predicted"/>
<dbReference type="Gene3D" id="1.20.120.740">
    <property type="entry name" value="YgfB uncharacterised protein family UPF0149, PF03695"/>
    <property type="match status" value="1"/>
</dbReference>
<dbReference type="AlphaFoldDB" id="A0A6M2BP73"/>
<feature type="compositionally biased region" description="Low complexity" evidence="1">
    <location>
        <begin position="197"/>
        <end position="209"/>
    </location>
</feature>
<sequence length="239" mass="26530">MQPLNALTDTDLERLDDFLASDDMPESAMDVATLEGWLTALAIGPRLVMPSAWLPWVWDFEDGREEAVFADSTQANEMLAIIMGLSNRIAETFRRNPRAFEPVFYRRAEWGAAEWCEGFLKATLTFDADAWSALWTMDAFQDPGNTNRSGLITPFLRLGDAEGLEITKKEGDARRWVDAIVPSLLAIDAHWAQQRAEPAAAQAPAPMRRATPKVGRNDACPCGSGRKFKKCCGQSPTLH</sequence>
<dbReference type="InterPro" id="IPR004027">
    <property type="entry name" value="SEC_C_motif"/>
</dbReference>
<accession>A0A6M2BP73</accession>
<dbReference type="RefSeq" id="WP_166253281.1">
    <property type="nucleotide sequence ID" value="NZ_JAAMOW010000002.1"/>
</dbReference>
<feature type="region of interest" description="Disordered" evidence="1">
    <location>
        <begin position="197"/>
        <end position="216"/>
    </location>
</feature>
<name>A0A6M2BP73_9GAMM</name>
<gene>
    <name evidence="2" type="ORF">G7Y85_03765</name>
</gene>
<dbReference type="Proteomes" id="UP000472676">
    <property type="component" value="Unassembled WGS sequence"/>
</dbReference>
<organism evidence="2 3">
    <name type="scientific">Solimonas terrae</name>
    <dbReference type="NCBI Taxonomy" id="1396819"/>
    <lineage>
        <taxon>Bacteria</taxon>
        <taxon>Pseudomonadati</taxon>
        <taxon>Pseudomonadota</taxon>
        <taxon>Gammaproteobacteria</taxon>
        <taxon>Nevskiales</taxon>
        <taxon>Nevskiaceae</taxon>
        <taxon>Solimonas</taxon>
    </lineage>
</organism>
<evidence type="ECO:0000313" key="3">
    <source>
        <dbReference type="Proteomes" id="UP000472676"/>
    </source>
</evidence>
<dbReference type="EMBL" id="JAAMOW010000002">
    <property type="protein sequence ID" value="NGY03869.1"/>
    <property type="molecule type" value="Genomic_DNA"/>
</dbReference>
<evidence type="ECO:0000313" key="2">
    <source>
        <dbReference type="EMBL" id="NGY03869.1"/>
    </source>
</evidence>
<dbReference type="Gene3D" id="3.10.450.50">
    <property type="match status" value="1"/>
</dbReference>
<reference evidence="2 3" key="1">
    <citation type="journal article" date="2014" name="Int. J. Syst. Evol. Microbiol.">
        <title>Solimonas terrae sp. nov., isolated from soil.</title>
        <authorList>
            <person name="Kim S.J."/>
            <person name="Moon J.Y."/>
            <person name="Weon H.Y."/>
            <person name="Ahn J.H."/>
            <person name="Chen W.M."/>
            <person name="Kwon S.W."/>
        </authorList>
    </citation>
    <scope>NUCLEOTIDE SEQUENCE [LARGE SCALE GENOMIC DNA]</scope>
    <source>
        <strain evidence="2 3">KIS83-12</strain>
    </source>
</reference>
<keyword evidence="3" id="KW-1185">Reference proteome</keyword>
<evidence type="ECO:0000256" key="1">
    <source>
        <dbReference type="SAM" id="MobiDB-lite"/>
    </source>
</evidence>
<dbReference type="InterPro" id="IPR011978">
    <property type="entry name" value="YgfB-like"/>
</dbReference>
<dbReference type="SUPFAM" id="SSF101327">
    <property type="entry name" value="YgfB-like"/>
    <property type="match status" value="1"/>
</dbReference>
<dbReference type="NCBIfam" id="TIGR02292">
    <property type="entry name" value="ygfB_yecA"/>
    <property type="match status" value="1"/>
</dbReference>
<dbReference type="Pfam" id="PF02810">
    <property type="entry name" value="SEC-C"/>
    <property type="match status" value="1"/>
</dbReference>
<protein>
    <submittedName>
        <fullName evidence="2">UPF0149 family protein</fullName>
    </submittedName>
</protein>
<dbReference type="PANTHER" id="PTHR33747:SF1">
    <property type="entry name" value="ADENYLATE CYCLASE-ASSOCIATED CAP C-TERMINAL DOMAIN-CONTAINING PROTEIN"/>
    <property type="match status" value="1"/>
</dbReference>
<dbReference type="InterPro" id="IPR036255">
    <property type="entry name" value="YgfB-like_sf"/>
</dbReference>
<dbReference type="Pfam" id="PF03695">
    <property type="entry name" value="UPF0149"/>
    <property type="match status" value="1"/>
</dbReference>